<evidence type="ECO:0008006" key="3">
    <source>
        <dbReference type="Google" id="ProtNLM"/>
    </source>
</evidence>
<keyword evidence="2" id="KW-1185">Reference proteome</keyword>
<evidence type="ECO:0000313" key="2">
    <source>
        <dbReference type="Proteomes" id="UP001497522"/>
    </source>
</evidence>
<proteinExistence type="predicted"/>
<accession>A0ABP1B2H8</accession>
<gene>
    <name evidence="1" type="ORF">CSSPJE1EN2_LOCUS12039</name>
</gene>
<evidence type="ECO:0000313" key="1">
    <source>
        <dbReference type="EMBL" id="CAK9869281.1"/>
    </source>
</evidence>
<name>A0ABP1B2H8_9BRYO</name>
<organism evidence="1 2">
    <name type="scientific">Sphagnum jensenii</name>
    <dbReference type="NCBI Taxonomy" id="128206"/>
    <lineage>
        <taxon>Eukaryota</taxon>
        <taxon>Viridiplantae</taxon>
        <taxon>Streptophyta</taxon>
        <taxon>Embryophyta</taxon>
        <taxon>Bryophyta</taxon>
        <taxon>Sphagnophytina</taxon>
        <taxon>Sphagnopsida</taxon>
        <taxon>Sphagnales</taxon>
        <taxon>Sphagnaceae</taxon>
        <taxon>Sphagnum</taxon>
    </lineage>
</organism>
<sequence length="69" mass="8232">MLCRWHICKNVMAKHRTGFTEEDWQTFMTLFLGVMRAGTEDELQEKLVQIQTEWVGTQSCVMQYVLSWM</sequence>
<dbReference type="Proteomes" id="UP001497522">
    <property type="component" value="Chromosome 19"/>
</dbReference>
<dbReference type="EMBL" id="OZ023720">
    <property type="protein sequence ID" value="CAK9869281.1"/>
    <property type="molecule type" value="Genomic_DNA"/>
</dbReference>
<protein>
    <recommendedName>
        <fullName evidence="3">Protein FAR1-RELATED SEQUENCE</fullName>
    </recommendedName>
</protein>
<reference evidence="1" key="1">
    <citation type="submission" date="2024-03" db="EMBL/GenBank/DDBJ databases">
        <authorList>
            <consortium name="ELIXIR-Norway"/>
            <consortium name="Elixir Norway"/>
        </authorList>
    </citation>
    <scope>NUCLEOTIDE SEQUENCE</scope>
</reference>